<dbReference type="Gene3D" id="2.40.170.20">
    <property type="entry name" value="TonB-dependent receptor, beta-barrel domain"/>
    <property type="match status" value="1"/>
</dbReference>
<dbReference type="GO" id="GO:0006826">
    <property type="term" value="P:iron ion transport"/>
    <property type="evidence" value="ECO:0007669"/>
    <property type="project" value="UniProtKB-KW"/>
</dbReference>
<dbReference type="Pfam" id="PF00593">
    <property type="entry name" value="TonB_dep_Rec_b-barrel"/>
    <property type="match status" value="1"/>
</dbReference>
<comment type="similarity">
    <text evidence="11 12">Belongs to the TonB-dependent receptor family.</text>
</comment>
<evidence type="ECO:0000256" key="8">
    <source>
        <dbReference type="ARBA" id="ARBA00023077"/>
    </source>
</evidence>
<evidence type="ECO:0000256" key="2">
    <source>
        <dbReference type="ARBA" id="ARBA00022448"/>
    </source>
</evidence>
<evidence type="ECO:0000256" key="9">
    <source>
        <dbReference type="ARBA" id="ARBA00023136"/>
    </source>
</evidence>
<keyword evidence="2 11" id="KW-0813">Transport</keyword>
<name>A0A3L7DXL6_9GAMM</name>
<dbReference type="PANTHER" id="PTHR32552:SF81">
    <property type="entry name" value="TONB-DEPENDENT OUTER MEMBRANE RECEPTOR"/>
    <property type="match status" value="1"/>
</dbReference>
<evidence type="ECO:0000256" key="7">
    <source>
        <dbReference type="ARBA" id="ARBA00023065"/>
    </source>
</evidence>
<comment type="subcellular location">
    <subcellularLocation>
        <location evidence="1 11">Cell outer membrane</location>
        <topology evidence="1 11">Multi-pass membrane protein</topology>
    </subcellularLocation>
</comment>
<dbReference type="InterPro" id="IPR039426">
    <property type="entry name" value="TonB-dep_rcpt-like"/>
</dbReference>
<feature type="domain" description="TonB-dependent receptor plug" evidence="14">
    <location>
        <begin position="48"/>
        <end position="153"/>
    </location>
</feature>
<dbReference type="RefSeq" id="WP_117954867.1">
    <property type="nucleotide sequence ID" value="NZ_QRAN01000012.1"/>
</dbReference>
<dbReference type="Pfam" id="PF07715">
    <property type="entry name" value="Plug"/>
    <property type="match status" value="1"/>
</dbReference>
<dbReference type="InterPro" id="IPR000531">
    <property type="entry name" value="Beta-barrel_TonB"/>
</dbReference>
<evidence type="ECO:0000259" key="13">
    <source>
        <dbReference type="Pfam" id="PF00593"/>
    </source>
</evidence>
<evidence type="ECO:0000256" key="5">
    <source>
        <dbReference type="ARBA" id="ARBA00022692"/>
    </source>
</evidence>
<dbReference type="CDD" id="cd01347">
    <property type="entry name" value="ligand_gated_channel"/>
    <property type="match status" value="1"/>
</dbReference>
<keyword evidence="3 11" id="KW-1134">Transmembrane beta strand</keyword>
<evidence type="ECO:0000256" key="1">
    <source>
        <dbReference type="ARBA" id="ARBA00004571"/>
    </source>
</evidence>
<evidence type="ECO:0000256" key="10">
    <source>
        <dbReference type="ARBA" id="ARBA00023237"/>
    </source>
</evidence>
<dbReference type="AlphaFoldDB" id="A0A3L7DXL6"/>
<keyword evidence="10 11" id="KW-0998">Cell outer membrane</keyword>
<keyword evidence="16" id="KW-1185">Reference proteome</keyword>
<feature type="domain" description="TonB-dependent receptor-like beta-barrel" evidence="13">
    <location>
        <begin position="262"/>
        <end position="699"/>
    </location>
</feature>
<gene>
    <name evidence="15" type="ORF">DWB85_11865</name>
</gene>
<evidence type="ECO:0000256" key="11">
    <source>
        <dbReference type="PROSITE-ProRule" id="PRU01360"/>
    </source>
</evidence>
<protein>
    <submittedName>
        <fullName evidence="15">TonB-dependent receptor</fullName>
    </submittedName>
</protein>
<comment type="caution">
    <text evidence="15">The sequence shown here is derived from an EMBL/GenBank/DDBJ whole genome shotgun (WGS) entry which is preliminary data.</text>
</comment>
<evidence type="ECO:0000313" key="15">
    <source>
        <dbReference type="EMBL" id="RLQ21455.1"/>
    </source>
</evidence>
<keyword evidence="8 12" id="KW-0798">TonB box</keyword>
<keyword evidence="15" id="KW-0675">Receptor</keyword>
<accession>A0A3L7DXL6</accession>
<evidence type="ECO:0000256" key="4">
    <source>
        <dbReference type="ARBA" id="ARBA00022496"/>
    </source>
</evidence>
<evidence type="ECO:0000256" key="3">
    <source>
        <dbReference type="ARBA" id="ARBA00022452"/>
    </source>
</evidence>
<dbReference type="InterPro" id="IPR012910">
    <property type="entry name" value="Plug_dom"/>
</dbReference>
<sequence>MITLNTRTKVICSTVSMVVAYTAAPGTWAASNLLEEVVVTAQKREQSLQDVSVAVTAVSGNRISDGLFNNIEDLQALVPSVSVGSDFAQAKLFVRGIGLSSSFAGVDPSVALHVDGAIVSQSYAQLGSFFDLERIEILRGPQGTLYGRNATGGSFNLITKKPTNEVEGYGRFTVGDYDLFLLEGALSGPISDNTAGRIAVRSESRSGYGENEVSGDDIDDANKQAMRGHLRWDINDHADLLLSGEWAKENDSALALKFIRESFPDNPELAPPGVGGFAKDKRDVASEASYRNDRETWSVTGTLNWRLNEQFTLKSITNYRDLDLLIKQDLDISSNINDDVQNNVVESEHFSEELQIIYDSDRLHGLFALFYFQEDLYNANNIGFDNEFINTGGFPLFPNTQAVLFTGDIDIEAAAAFANFSYELTDTVTLKLGGRYSYESRDAKTSNKLDFSHFGPAATNRTLYFEDDKDFTDFSPTLGVEWRPTIDTMFYGTYSQAFKSGTIQGGQLTPILDPEEIENFELGVKGTFLDGNLRTNISAFYYEIEDLQLDRTFANEEGGFSSVFENAAETEGKGIEVEAAWRAADNFTLSGYVGYMDIEFVDYEAANNLSPVAETEDLAGNRPRQAPEWSWNIRGDYDFPLDNGGLITVGAEASYKDEQFYTEFNDEITSEGEYTLVNANVRYSSPEDNFFVNVWGKNLTDEEVYSGIFIIATGRTIGGSLLPPRTYGVTIGYDF</sequence>
<keyword evidence="7" id="KW-0406">Ion transport</keyword>
<evidence type="ECO:0000256" key="12">
    <source>
        <dbReference type="RuleBase" id="RU003357"/>
    </source>
</evidence>
<keyword evidence="6" id="KW-0408">Iron</keyword>
<evidence type="ECO:0000313" key="16">
    <source>
        <dbReference type="Proteomes" id="UP000265509"/>
    </source>
</evidence>
<keyword evidence="9 11" id="KW-0472">Membrane</keyword>
<dbReference type="Proteomes" id="UP000265509">
    <property type="component" value="Unassembled WGS sequence"/>
</dbReference>
<dbReference type="EMBL" id="QRAN01000012">
    <property type="protein sequence ID" value="RLQ21455.1"/>
    <property type="molecule type" value="Genomic_DNA"/>
</dbReference>
<evidence type="ECO:0000256" key="6">
    <source>
        <dbReference type="ARBA" id="ARBA00023004"/>
    </source>
</evidence>
<dbReference type="SUPFAM" id="SSF56935">
    <property type="entry name" value="Porins"/>
    <property type="match status" value="1"/>
</dbReference>
<dbReference type="PROSITE" id="PS52016">
    <property type="entry name" value="TONB_DEPENDENT_REC_3"/>
    <property type="match status" value="1"/>
</dbReference>
<organism evidence="15 16">
    <name type="scientific">Seongchinamella sediminis</name>
    <dbReference type="NCBI Taxonomy" id="2283635"/>
    <lineage>
        <taxon>Bacteria</taxon>
        <taxon>Pseudomonadati</taxon>
        <taxon>Pseudomonadota</taxon>
        <taxon>Gammaproteobacteria</taxon>
        <taxon>Cellvibrionales</taxon>
        <taxon>Halieaceae</taxon>
        <taxon>Seongchinamella</taxon>
    </lineage>
</organism>
<proteinExistence type="inferred from homology"/>
<dbReference type="InterPro" id="IPR036942">
    <property type="entry name" value="Beta-barrel_TonB_sf"/>
</dbReference>
<dbReference type="OrthoDB" id="7051185at2"/>
<dbReference type="PANTHER" id="PTHR32552">
    <property type="entry name" value="FERRICHROME IRON RECEPTOR-RELATED"/>
    <property type="match status" value="1"/>
</dbReference>
<keyword evidence="5 11" id="KW-0812">Transmembrane</keyword>
<evidence type="ECO:0000259" key="14">
    <source>
        <dbReference type="Pfam" id="PF07715"/>
    </source>
</evidence>
<dbReference type="GO" id="GO:0009279">
    <property type="term" value="C:cell outer membrane"/>
    <property type="evidence" value="ECO:0007669"/>
    <property type="project" value="UniProtKB-SubCell"/>
</dbReference>
<reference evidence="15 16" key="1">
    <citation type="submission" date="2018-07" db="EMBL/GenBank/DDBJ databases">
        <title>Halioglobus sp. genome submission.</title>
        <authorList>
            <person name="Ye M.-Q."/>
            <person name="Du Z.-J."/>
        </authorList>
    </citation>
    <scope>NUCLEOTIDE SEQUENCE [LARGE SCALE GENOMIC DNA]</scope>
    <source>
        <strain evidence="15 16">U0301</strain>
    </source>
</reference>
<keyword evidence="4" id="KW-0410">Iron transport</keyword>